<evidence type="ECO:0000259" key="3">
    <source>
        <dbReference type="SMART" id="SM00635"/>
    </source>
</evidence>
<dbReference type="InterPro" id="IPR013378">
    <property type="entry name" value="InlB-like_B-rpt"/>
</dbReference>
<dbReference type="InterPro" id="IPR044060">
    <property type="entry name" value="Bacterial_rp_domain"/>
</dbReference>
<dbReference type="InterPro" id="IPR003343">
    <property type="entry name" value="Big_2"/>
</dbReference>
<feature type="chain" id="PRO_5020961221" evidence="2">
    <location>
        <begin position="30"/>
        <end position="2111"/>
    </location>
</feature>
<dbReference type="Gene3D" id="2.60.120.1060">
    <property type="entry name" value="NPCBM/NEW2 domain"/>
    <property type="match status" value="1"/>
</dbReference>
<dbReference type="InterPro" id="IPR039279">
    <property type="entry name" value="QRT3-like"/>
</dbReference>
<dbReference type="InterPro" id="IPR042229">
    <property type="entry name" value="Listeria/Bacterioides_rpt_sf"/>
</dbReference>
<keyword evidence="5" id="KW-0378">Hydrolase</keyword>
<dbReference type="InterPro" id="IPR012334">
    <property type="entry name" value="Pectin_lyas_fold"/>
</dbReference>
<dbReference type="NCBIfam" id="TIGR02543">
    <property type="entry name" value="List_Bact_rpt"/>
    <property type="match status" value="2"/>
</dbReference>
<dbReference type="Pfam" id="PF09479">
    <property type="entry name" value="Flg_new"/>
    <property type="match status" value="2"/>
</dbReference>
<dbReference type="InterPro" id="IPR006626">
    <property type="entry name" value="PbH1"/>
</dbReference>
<dbReference type="SUPFAM" id="SSF49785">
    <property type="entry name" value="Galactose-binding domain-like"/>
    <property type="match status" value="1"/>
</dbReference>
<gene>
    <name evidence="5" type="primary">glaA_2</name>
    <name evidence="5" type="ORF">DSM106044_05204</name>
</gene>
<evidence type="ECO:0000259" key="4">
    <source>
        <dbReference type="SMART" id="SM00776"/>
    </source>
</evidence>
<dbReference type="InterPro" id="IPR039448">
    <property type="entry name" value="Beta_helix"/>
</dbReference>
<dbReference type="PANTHER" id="PTHR33928:SF2">
    <property type="entry name" value="PECTATE LYASE SUPERFAMILY PROTEIN DOMAIN-CONTAINING PROTEIN-RELATED"/>
    <property type="match status" value="1"/>
</dbReference>
<dbReference type="EC" id="3.2.1.-" evidence="5"/>
<comment type="caution">
    <text evidence="5">The sequence shown here is derived from an EMBL/GenBank/DDBJ whole genome shotgun (WGS) entry which is preliminary data.</text>
</comment>
<protein>
    <submittedName>
        <fullName evidence="5">Alpha-1,3-galactosidase A</fullName>
        <ecNumber evidence="5">3.2.1.-</ecNumber>
    </submittedName>
</protein>
<evidence type="ECO:0000313" key="6">
    <source>
        <dbReference type="Proteomes" id="UP000306509"/>
    </source>
</evidence>
<dbReference type="Pfam" id="PF12733">
    <property type="entry name" value="Cadherin-like"/>
    <property type="match status" value="1"/>
</dbReference>
<dbReference type="Gene3D" id="2.160.20.10">
    <property type="entry name" value="Single-stranded right-handed beta-helix, Pectin lyase-like"/>
    <property type="match status" value="2"/>
</dbReference>
<dbReference type="SMART" id="SM00635">
    <property type="entry name" value="BID_2"/>
    <property type="match status" value="1"/>
</dbReference>
<dbReference type="Gene3D" id="2.60.40.4270">
    <property type="entry name" value="Listeria-Bacteroides repeat domain"/>
    <property type="match status" value="2"/>
</dbReference>
<dbReference type="GO" id="GO:0004650">
    <property type="term" value="F:polygalacturonase activity"/>
    <property type="evidence" value="ECO:0007669"/>
    <property type="project" value="InterPro"/>
</dbReference>
<keyword evidence="6" id="KW-1185">Reference proteome</keyword>
<dbReference type="GO" id="GO:0030313">
    <property type="term" value="C:cell envelope"/>
    <property type="evidence" value="ECO:0007669"/>
    <property type="project" value="UniProtKB-SubCell"/>
</dbReference>
<dbReference type="Pfam" id="PF08305">
    <property type="entry name" value="NPCBM"/>
    <property type="match status" value="1"/>
</dbReference>
<dbReference type="PANTHER" id="PTHR33928">
    <property type="entry name" value="POLYGALACTURONASE QRT3"/>
    <property type="match status" value="1"/>
</dbReference>
<proteinExistence type="predicted"/>
<dbReference type="SMART" id="SM00776">
    <property type="entry name" value="NPCBM"/>
    <property type="match status" value="1"/>
</dbReference>
<dbReference type="Pfam" id="PF02368">
    <property type="entry name" value="Big_2"/>
    <property type="match status" value="1"/>
</dbReference>
<comment type="subcellular location">
    <subcellularLocation>
        <location evidence="1">Cell envelope</location>
    </subcellularLocation>
</comment>
<dbReference type="RefSeq" id="WP_138004044.1">
    <property type="nucleotide sequence ID" value="NZ_QGQD01000107.1"/>
</dbReference>
<dbReference type="InterPro" id="IPR038637">
    <property type="entry name" value="NPCBM_sf"/>
</dbReference>
<dbReference type="SUPFAM" id="SSF51126">
    <property type="entry name" value="Pectin lyase-like"/>
    <property type="match status" value="1"/>
</dbReference>
<feature type="domain" description="BIG2" evidence="3">
    <location>
        <begin position="1867"/>
        <end position="1944"/>
    </location>
</feature>
<feature type="domain" description="Glycosyl hydrolase family 98 putative carbohydrate-binding module" evidence="4">
    <location>
        <begin position="1555"/>
        <end position="1702"/>
    </location>
</feature>
<dbReference type="InterPro" id="IPR008979">
    <property type="entry name" value="Galactose-bd-like_sf"/>
</dbReference>
<evidence type="ECO:0000256" key="2">
    <source>
        <dbReference type="SAM" id="SignalP"/>
    </source>
</evidence>
<evidence type="ECO:0000313" key="5">
    <source>
        <dbReference type="EMBL" id="TLC97841.1"/>
    </source>
</evidence>
<dbReference type="InterPro" id="IPR013222">
    <property type="entry name" value="Glyco_hyd_98_carb-bd"/>
</dbReference>
<reference evidence="5 6" key="1">
    <citation type="journal article" date="2019" name="Anaerobe">
        <title>Detection of Robinsoniella peoriensis in multiple bone samples of a trauma patient.</title>
        <authorList>
            <person name="Schrottner P."/>
            <person name="Hartwich K."/>
            <person name="Bunk B."/>
            <person name="Schober I."/>
            <person name="Helbig S."/>
            <person name="Rudolph W.W."/>
            <person name="Gunzer F."/>
        </authorList>
    </citation>
    <scope>NUCLEOTIDE SEQUENCE [LARGE SCALE GENOMIC DNA]</scope>
    <source>
        <strain evidence="5 6">DSM 106044</strain>
    </source>
</reference>
<keyword evidence="2" id="KW-0732">Signal</keyword>
<evidence type="ECO:0000256" key="1">
    <source>
        <dbReference type="ARBA" id="ARBA00004196"/>
    </source>
</evidence>
<dbReference type="InterPro" id="IPR025883">
    <property type="entry name" value="Cadherin-like_domain"/>
</dbReference>
<name>A0A4U8PZL4_9FIRM</name>
<dbReference type="InterPro" id="IPR008964">
    <property type="entry name" value="Invasin/intimin_cell_adhesion"/>
</dbReference>
<dbReference type="Proteomes" id="UP000306509">
    <property type="component" value="Unassembled WGS sequence"/>
</dbReference>
<dbReference type="SUPFAM" id="SSF49373">
    <property type="entry name" value="Invasin/intimin cell-adhesion fragments"/>
    <property type="match status" value="2"/>
</dbReference>
<sequence length="2111" mass="234415" precursor="true">MNRRKEHINIFIAVLLVISIILPSLSAAAKEKETVQTQKATVIDVTDYGADPTGVKDSTEAVWDALQAAKELEKNGEPVTLNFPKGEYHIYKDKAQIREYHTSNTNSIQSPQKTIGILLDGHENLTVEGNDSLFMMHGNMMAIAVVNSENVTLQNFSWDFAVPTVSEMTITGMGTKEGKQYTDFFIPSCFPFAIKGNTIEWQSEPSPYTGDLYWTETGIHNAYSIVAHHPEEEMTRAYFTSDSPFSNVSGITKLSDTQIRITYQSARPSMQKVGMLLELASSAYRETAGAFTWESRNVLVQNVNVHFMHGFGWLLQMTTDVTYRNCNFMPRENSGHYTVSYADIIHASGAAGEINIENCNFSNSHDDPINLHGTFTRVEQRRDNHTLQLKYIHTQQGGFPQYHVGDQVAFFTRDTLESTDHESLYTVSEVVSNPGEDENDLRTMIIKFQEELPSDLSEQIGGQPRFVAENVTYAPQVTVKGCTFKNVPTRGILCTTRNPVLIEDNTFLNMSMASIYLSNDSDEWYESGPIRDMTIRNNTFYIKNIGRTSWEYAPAVYIHPVTKGGGLPSEDNPIHKNILIEGNTFHMDTDTVVKAESVENLTIRNNKILRTSPDIQIQIESVQNQIKVGESKKLNMTSSGDKHERPQDNVYEFTKCKNVLIEGNTYDDGLKLYAVKHPGMSDHNLVIRDKEIKMVEDRNQPAADPVRRIHYVSTNPEVISVDDNGNMTGKSNGRSQIFAYYEWNGTIIKSNSLELTAGSGTPSEDVSVTIEEEDNLLLDTENLDSENMSYQFTAATEPEAEITWSVTDLKTGDLSDTASIDENGLLTAKKSGIVWVNAFAGNNTARKAVIIVLPQTETLSKQFSVVREDKDSYTLAPDGVTIDLQPGDLYQITGSNNVKNLFLYEIPEGMNKDNLRAVIKADNLPVKEGGQWDTGSFILYRNDDNYVTIGKKSHYDGIASVVEINGTAVENGGNASENGVSAAYLGFTKTDEGISLDYRLEDGEWQHVTDIQESPLGDNYKIGFAGWETNDRGKTISFTGLKMGDASLTYEEVEALEPVSFTGFENQKPSAANLAFQEQNYQAGDKVSILYDFEDPDGDSEGETLYRWNFAQSGKTVVTAEPSIEAEETGVLTCQIYPVDQYGTPGIPAAAETVIGEGEATAELKSLKLNGQQLYNKGGDQKEFTFNIPVELEKAELSYESVNNEVGLIEISRNGMQLEGELKNSDDIVIPIDNGDTYTIKRSDTDIYVIHIKMIQDSNTQIDQIALDELGFSEQRPQEKSYFLNAEAGKTSGNLVITANDRIGKVDVLEGEYRKELSLTKNGNTWSVPVSFINGLNSYYIRVTAKDGMTVKQHMVHVNYQADTSAFLTGIQINGKDIENFEADKLKYLTTLDEGAATLELAAVPNAGAEIKIVINDVITKGNEAVSSNLQKGRNLIKIIVTAPDGINKVIYNINAILPYKENVNLQDILLNEKSVAAEFGEENSITEYISGDTVQVKAAAQDNGAKVELVCGTQKAEGIQSAEGEFFIHRENPQIKVKVTARDGKTTDEKVINLKKAVYLSDLTYEPGATVGYGEIQKDKSSSGKALRLADDLGEPVTFKKGIGTHAESVIEYNITGKEYEKLEGYAGVDYAQYNAEYGSVQFQIFVDGEKKFDSGVMLQKTSMKKVDLEIKGASRITLKALAGENNWNDHADWADMKLLSEFQEQAINEFTQTIQRPEHGTITSSVEGTKLTQGSTVTYTFAPEEGYRLKSAAINEALINPENGIYTIESVERDITVTAEFEKIPAPKYTVIFDSNGGSKVENQIVQKHERVTRPADPVRNGYTFGGWYQDSSLTVSWNFEANQISADTTIYAKWKKDVIPSPVKVNKITLNKISVNLAVKDSVKISAIVLPANAQNKAVEWTSSNSKVAVVDSTGKVSAKGAGEAIITATAKDGSMVKDQCRVKVGYRITYKLNKGTNALANPSIYISDQLIKLKKPSRKGYYFSGWYKDRKFKKKITRISKGTKGNQTVYAKWSRVKTEKVNNLELAGKKKGKLKVRFQKVSKASGYQIVYAANKKFKKSRKIDVTRTFKTISKLKKGIYYVKVRAYKKDSKNAKVYGKYSIVKVYG</sequence>
<dbReference type="InterPro" id="IPR011050">
    <property type="entry name" value="Pectin_lyase_fold/virulence"/>
</dbReference>
<dbReference type="Pfam" id="PF13229">
    <property type="entry name" value="Beta_helix"/>
    <property type="match status" value="1"/>
</dbReference>
<dbReference type="Pfam" id="PF18998">
    <property type="entry name" value="Flg_new_2"/>
    <property type="match status" value="1"/>
</dbReference>
<organism evidence="5 6">
    <name type="scientific">Robinsoniella peoriensis</name>
    <dbReference type="NCBI Taxonomy" id="180332"/>
    <lineage>
        <taxon>Bacteria</taxon>
        <taxon>Bacillati</taxon>
        <taxon>Bacillota</taxon>
        <taxon>Clostridia</taxon>
        <taxon>Lachnospirales</taxon>
        <taxon>Lachnospiraceae</taxon>
        <taxon>Robinsoniella</taxon>
    </lineage>
</organism>
<dbReference type="SMART" id="SM00710">
    <property type="entry name" value="PbH1"/>
    <property type="match status" value="4"/>
</dbReference>
<accession>A0A4U8PZL4</accession>
<feature type="signal peptide" evidence="2">
    <location>
        <begin position="1"/>
        <end position="29"/>
    </location>
</feature>
<dbReference type="Gene3D" id="2.60.120.200">
    <property type="match status" value="1"/>
</dbReference>
<dbReference type="EMBL" id="QGQD01000107">
    <property type="protein sequence ID" value="TLC97841.1"/>
    <property type="molecule type" value="Genomic_DNA"/>
</dbReference>
<keyword evidence="5" id="KW-0326">Glycosidase</keyword>
<dbReference type="Gene3D" id="2.60.40.1080">
    <property type="match status" value="1"/>
</dbReference>
<dbReference type="STRING" id="180332.GCA_000797495_02309"/>